<dbReference type="PANTHER" id="PTHR36608:SF1">
    <property type="entry name" value="POLYPHENOL OXIDASE C, CHLOROPLASTIC-LIKE"/>
    <property type="match status" value="1"/>
</dbReference>
<proteinExistence type="predicted"/>
<evidence type="ECO:0000259" key="1">
    <source>
        <dbReference type="Pfam" id="PF12143"/>
    </source>
</evidence>
<feature type="domain" description="Polyphenol oxidase C-terminal" evidence="1">
    <location>
        <begin position="144"/>
        <end position="271"/>
    </location>
</feature>
<evidence type="ECO:0000313" key="2">
    <source>
        <dbReference type="EMBL" id="KAK9152679.1"/>
    </source>
</evidence>
<dbReference type="GO" id="GO:0004097">
    <property type="term" value="F:catechol oxidase activity"/>
    <property type="evidence" value="ECO:0007669"/>
    <property type="project" value="InterPro"/>
</dbReference>
<gene>
    <name evidence="2" type="ORF">Sjap_000159</name>
</gene>
<dbReference type="AlphaFoldDB" id="A0AAP0PS73"/>
<dbReference type="Pfam" id="PF12143">
    <property type="entry name" value="PPO1_KFDV"/>
    <property type="match status" value="1"/>
</dbReference>
<comment type="caution">
    <text evidence="2">The sequence shown here is derived from an EMBL/GenBank/DDBJ whole genome shotgun (WGS) entry which is preliminary data.</text>
</comment>
<dbReference type="InterPro" id="IPR022740">
    <property type="entry name" value="Polyphenol_oxidase_C"/>
</dbReference>
<keyword evidence="3" id="KW-1185">Reference proteome</keyword>
<sequence>MCYNRIIIMRIDGDDVAVPYWAIREAVTSMRGCGVDTWRAEWRRGNSRESPKIWESVWTRIARPIDVLNEKRKLRGMTWQALIGGQAAGHTDVLNIENLGYTYTSEVNAWGDVRKRYKKERLGRKRSAKEHVQPLPVSEFGTEPRPLKEPIRILVQRPKTSRSKQEKEDDLEVLVIDDIEYEHGQHSSFDVFISKPIEGLAGPDYGDHAAHFNRLPHFHIKKEHHSERKAQLELGITNLLDDIDAETSDNLVVTLVPKQGKVTIGGVFIELQESDL</sequence>
<evidence type="ECO:0000313" key="3">
    <source>
        <dbReference type="Proteomes" id="UP001417504"/>
    </source>
</evidence>
<dbReference type="EMBL" id="JBBNAE010000001">
    <property type="protein sequence ID" value="KAK9152679.1"/>
    <property type="molecule type" value="Genomic_DNA"/>
</dbReference>
<reference evidence="2 3" key="1">
    <citation type="submission" date="2024-01" db="EMBL/GenBank/DDBJ databases">
        <title>Genome assemblies of Stephania.</title>
        <authorList>
            <person name="Yang L."/>
        </authorList>
    </citation>
    <scope>NUCLEOTIDE SEQUENCE [LARGE SCALE GENOMIC DNA]</scope>
    <source>
        <strain evidence="2">QJT</strain>
        <tissue evidence="2">Leaf</tissue>
    </source>
</reference>
<dbReference type="Proteomes" id="UP001417504">
    <property type="component" value="Unassembled WGS sequence"/>
</dbReference>
<dbReference type="PANTHER" id="PTHR36608">
    <property type="entry name" value="POLYPHENOL OXIDASE C, CHLOROPLASTIC-LIKE"/>
    <property type="match status" value="1"/>
</dbReference>
<name>A0AAP0PS73_9MAGN</name>
<protein>
    <recommendedName>
        <fullName evidence="1">Polyphenol oxidase C-terminal domain-containing protein</fullName>
    </recommendedName>
</protein>
<accession>A0AAP0PS73</accession>
<organism evidence="2 3">
    <name type="scientific">Stephania japonica</name>
    <dbReference type="NCBI Taxonomy" id="461633"/>
    <lineage>
        <taxon>Eukaryota</taxon>
        <taxon>Viridiplantae</taxon>
        <taxon>Streptophyta</taxon>
        <taxon>Embryophyta</taxon>
        <taxon>Tracheophyta</taxon>
        <taxon>Spermatophyta</taxon>
        <taxon>Magnoliopsida</taxon>
        <taxon>Ranunculales</taxon>
        <taxon>Menispermaceae</taxon>
        <taxon>Menispermoideae</taxon>
        <taxon>Cissampelideae</taxon>
        <taxon>Stephania</taxon>
    </lineage>
</organism>